<dbReference type="EMBL" id="LJUJ01000019">
    <property type="protein sequence ID" value="KPK63093.1"/>
    <property type="molecule type" value="Genomic_DNA"/>
</dbReference>
<dbReference type="STRING" id="1703779.AMJ83_08470"/>
<evidence type="ECO:0000313" key="2">
    <source>
        <dbReference type="Proteomes" id="UP000051373"/>
    </source>
</evidence>
<dbReference type="AlphaFoldDB" id="A0A0S8FQV4"/>
<protein>
    <recommendedName>
        <fullName evidence="3">Lipoprotein</fullName>
    </recommendedName>
</protein>
<comment type="caution">
    <text evidence="1">The sequence shown here is derived from an EMBL/GenBank/DDBJ whole genome shotgun (WGS) entry which is preliminary data.</text>
</comment>
<name>A0A0S8FQV4_UNCW3</name>
<proteinExistence type="predicted"/>
<organism evidence="1 2">
    <name type="scientific">candidate division WOR_3 bacterium SM23_42</name>
    <dbReference type="NCBI Taxonomy" id="1703779"/>
    <lineage>
        <taxon>Bacteria</taxon>
        <taxon>Bacteria division WOR-3</taxon>
    </lineage>
</organism>
<sequence>MKNSRRYPLGSYLLLLSILAGSCAPIVYSPHAQNEMTAPYNRIGEVHEIEAAPALNLWSVDEHEDTVYIKTYPTTSFSFFHNAYYAQGAIGGIGGIELVSFPTTWLVSGADGFVFLFKPYLGLQYNNTHFTLRLNLSPFSVAAGVAGGEWAAGGDLNKLTFYQFSMLLHNEGRSKHIY</sequence>
<accession>A0A0S8FQV4</accession>
<dbReference type="Proteomes" id="UP000051373">
    <property type="component" value="Unassembled WGS sequence"/>
</dbReference>
<gene>
    <name evidence="1" type="ORF">AMJ83_08470</name>
</gene>
<evidence type="ECO:0000313" key="1">
    <source>
        <dbReference type="EMBL" id="KPK63093.1"/>
    </source>
</evidence>
<dbReference type="PROSITE" id="PS51257">
    <property type="entry name" value="PROKAR_LIPOPROTEIN"/>
    <property type="match status" value="1"/>
</dbReference>
<evidence type="ECO:0008006" key="3">
    <source>
        <dbReference type="Google" id="ProtNLM"/>
    </source>
</evidence>
<reference evidence="1 2" key="1">
    <citation type="journal article" date="2015" name="Microbiome">
        <title>Genomic resolution of linkages in carbon, nitrogen, and sulfur cycling among widespread estuary sediment bacteria.</title>
        <authorList>
            <person name="Baker B.J."/>
            <person name="Lazar C.S."/>
            <person name="Teske A.P."/>
            <person name="Dick G.J."/>
        </authorList>
    </citation>
    <scope>NUCLEOTIDE SEQUENCE [LARGE SCALE GENOMIC DNA]</scope>
    <source>
        <strain evidence="1">SM23_42</strain>
    </source>
</reference>